<organism evidence="1">
    <name type="scientific">Anopheles sinensis</name>
    <name type="common">Mosquito</name>
    <dbReference type="NCBI Taxonomy" id="74873"/>
    <lineage>
        <taxon>Eukaryota</taxon>
        <taxon>Metazoa</taxon>
        <taxon>Ecdysozoa</taxon>
        <taxon>Arthropoda</taxon>
        <taxon>Hexapoda</taxon>
        <taxon>Insecta</taxon>
        <taxon>Pterygota</taxon>
        <taxon>Neoptera</taxon>
        <taxon>Endopterygota</taxon>
        <taxon>Diptera</taxon>
        <taxon>Nematocera</taxon>
        <taxon>Culicoidea</taxon>
        <taxon>Culicidae</taxon>
        <taxon>Anophelinae</taxon>
        <taxon>Anopheles</taxon>
    </lineage>
</organism>
<evidence type="ECO:0000313" key="2">
    <source>
        <dbReference type="EnsemblMetazoa" id="ASIC015018-PA"/>
    </source>
</evidence>
<dbReference type="VEuPathDB" id="VectorBase:ASIC015018"/>
<keyword evidence="3" id="KW-1185">Reference proteome</keyword>
<dbReference type="AlphaFoldDB" id="A0A084W9W1"/>
<dbReference type="VEuPathDB" id="VectorBase:ASIS016970"/>
<name>A0A084W9W1_ANOSI</name>
<evidence type="ECO:0000313" key="3">
    <source>
        <dbReference type="Proteomes" id="UP000030765"/>
    </source>
</evidence>
<protein>
    <submittedName>
        <fullName evidence="1 2">3-isopropylmalate dehydratase large subunit</fullName>
    </submittedName>
</protein>
<reference evidence="1 3" key="1">
    <citation type="journal article" date="2014" name="BMC Genomics">
        <title>Genome sequence of Anopheles sinensis provides insight into genetics basis of mosquito competence for malaria parasites.</title>
        <authorList>
            <person name="Zhou D."/>
            <person name="Zhang D."/>
            <person name="Ding G."/>
            <person name="Shi L."/>
            <person name="Hou Q."/>
            <person name="Ye Y."/>
            <person name="Xu Y."/>
            <person name="Zhou H."/>
            <person name="Xiong C."/>
            <person name="Li S."/>
            <person name="Yu J."/>
            <person name="Hong S."/>
            <person name="Yu X."/>
            <person name="Zou P."/>
            <person name="Chen C."/>
            <person name="Chang X."/>
            <person name="Wang W."/>
            <person name="Lv Y."/>
            <person name="Sun Y."/>
            <person name="Ma L."/>
            <person name="Shen B."/>
            <person name="Zhu C."/>
        </authorList>
    </citation>
    <scope>NUCLEOTIDE SEQUENCE [LARGE SCALE GENOMIC DNA]</scope>
</reference>
<dbReference type="EMBL" id="ATLV01021955">
    <property type="status" value="NOT_ANNOTATED_CDS"/>
    <property type="molecule type" value="Genomic_DNA"/>
</dbReference>
<gene>
    <name evidence="1" type="ORF">ZHAS_00015018</name>
</gene>
<dbReference type="EnsemblMetazoa" id="ASIC015018-RA">
    <property type="protein sequence ID" value="ASIC015018-PA"/>
    <property type="gene ID" value="ASIC015018"/>
</dbReference>
<accession>A0A084W9W1</accession>
<evidence type="ECO:0000313" key="1">
    <source>
        <dbReference type="EMBL" id="KFB47005.1"/>
    </source>
</evidence>
<dbReference type="EMBL" id="KE525326">
    <property type="protein sequence ID" value="KFB47005.1"/>
    <property type="molecule type" value="Genomic_DNA"/>
</dbReference>
<reference evidence="2" key="2">
    <citation type="submission" date="2020-05" db="UniProtKB">
        <authorList>
            <consortium name="EnsemblMetazoa"/>
        </authorList>
    </citation>
    <scope>IDENTIFICATION</scope>
</reference>
<dbReference type="Proteomes" id="UP000030765">
    <property type="component" value="Unassembled WGS sequence"/>
</dbReference>
<sequence>MKAHHPVVSLREASGQSNALLAPLMHCIRKTATIESAAHCLRYLPKDPRLRPLSSRAEPRRILASCTVNTASSSSSALSSIGHTTTKTTTTSIIRRQAFVGNAKRSSAVSVIAKSHRSSRRPLCSALLAIRDELRRETTTQTSNSSSSYGGKQIPGERQLVLQQFFRDVLV</sequence>
<proteinExistence type="predicted"/>